<dbReference type="RefSeq" id="WP_068571693.1">
    <property type="nucleotide sequence ID" value="NZ_LSRF01000044.1"/>
</dbReference>
<dbReference type="AlphaFoldDB" id="A0A138AEL5"/>
<dbReference type="EMBL" id="LSRF01000044">
    <property type="protein sequence ID" value="KXP08817.1"/>
    <property type="molecule type" value="Genomic_DNA"/>
</dbReference>
<feature type="signal peptide" evidence="2">
    <location>
        <begin position="1"/>
        <end position="23"/>
    </location>
</feature>
<organism evidence="5 6">
    <name type="scientific">Tsukamurella pseudospumae</name>
    <dbReference type="NCBI Taxonomy" id="239498"/>
    <lineage>
        <taxon>Bacteria</taxon>
        <taxon>Bacillati</taxon>
        <taxon>Actinomycetota</taxon>
        <taxon>Actinomycetes</taxon>
        <taxon>Mycobacteriales</taxon>
        <taxon>Tsukamurellaceae</taxon>
        <taxon>Tsukamurella</taxon>
    </lineage>
</organism>
<dbReference type="Pfam" id="PF24092">
    <property type="entry name" value="DUF7373_C"/>
    <property type="match status" value="1"/>
</dbReference>
<feature type="domain" description="DUF7373" evidence="3">
    <location>
        <begin position="60"/>
        <end position="242"/>
    </location>
</feature>
<feature type="domain" description="DUF7373" evidence="4">
    <location>
        <begin position="285"/>
        <end position="382"/>
    </location>
</feature>
<dbReference type="InterPro" id="IPR056463">
    <property type="entry name" value="DUF7373_C"/>
</dbReference>
<evidence type="ECO:0000256" key="1">
    <source>
        <dbReference type="SAM" id="MobiDB-lite"/>
    </source>
</evidence>
<feature type="region of interest" description="Disordered" evidence="1">
    <location>
        <begin position="33"/>
        <end position="65"/>
    </location>
</feature>
<evidence type="ECO:0000256" key="2">
    <source>
        <dbReference type="SAM" id="SignalP"/>
    </source>
</evidence>
<dbReference type="PROSITE" id="PS51257">
    <property type="entry name" value="PROKAR_LIPOPROTEIN"/>
    <property type="match status" value="1"/>
</dbReference>
<evidence type="ECO:0000259" key="4">
    <source>
        <dbReference type="Pfam" id="PF24092"/>
    </source>
</evidence>
<dbReference type="Pfam" id="PF24088">
    <property type="entry name" value="DUF7373"/>
    <property type="match status" value="1"/>
</dbReference>
<evidence type="ECO:0000259" key="3">
    <source>
        <dbReference type="Pfam" id="PF24088"/>
    </source>
</evidence>
<dbReference type="InterPro" id="IPR055797">
    <property type="entry name" value="DUF7373"/>
</dbReference>
<comment type="caution">
    <text evidence="5">The sequence shown here is derived from an EMBL/GenBank/DDBJ whole genome shotgun (WGS) entry which is preliminary data.</text>
</comment>
<feature type="chain" id="PRO_5007483210" evidence="2">
    <location>
        <begin position="24"/>
        <end position="384"/>
    </location>
</feature>
<reference evidence="6" key="1">
    <citation type="submission" date="2016-02" db="EMBL/GenBank/DDBJ databases">
        <authorList>
            <person name="Wen L."/>
            <person name="He K."/>
            <person name="Yang H."/>
        </authorList>
    </citation>
    <scope>NUCLEOTIDE SEQUENCE [LARGE SCALE GENOMIC DNA]</scope>
    <source>
        <strain evidence="6">JCM 15929</strain>
    </source>
</reference>
<evidence type="ECO:0000313" key="5">
    <source>
        <dbReference type="EMBL" id="KXP08817.1"/>
    </source>
</evidence>
<name>A0A138AEL5_9ACTN</name>
<dbReference type="OrthoDB" id="4772216at2"/>
<sequence length="384" mass="41020">MQRRRLFCLTMAAVLATTGCGTAISGEATAPVSVAGSSSVSPLPAGLDVGDNPTTPYKPEQGNPDSQWIAEGNRMLEMLVEPADADPRLVETVKDKDPVPNIDAVLDNSVTEKLHFIAGTSKVSIALSRADRADAPTTQVRMSAMRFSSEVDSSVAFTAATTVFRESTAVTVPNLGDGIAAEIEPGAVDVLFRRGSIILNVHVKGPTIQTSTQLAADLYARQTVATSRFKQTPTESILSLPLDRDGVLARSLGLGGTVTDRDRQRIGLLAMPAFERRVGSAPIIAQLREAGADLVGWNLGVVIRLRDEAAALRFIDQVRATSKRKRIDGVLHIGDTLQCTQGDRADDVSCAMIVGRYYANVHGSDPYVVRQMAAAQWAILTQNP</sequence>
<gene>
    <name evidence="5" type="ORF">AXK60_09135</name>
</gene>
<feature type="compositionally biased region" description="Low complexity" evidence="1">
    <location>
        <begin position="33"/>
        <end position="47"/>
    </location>
</feature>
<protein>
    <submittedName>
        <fullName evidence="5">Uncharacterized protein</fullName>
    </submittedName>
</protein>
<keyword evidence="2" id="KW-0732">Signal</keyword>
<dbReference type="Proteomes" id="UP000070258">
    <property type="component" value="Unassembled WGS sequence"/>
</dbReference>
<accession>A0A138AEL5</accession>
<proteinExistence type="predicted"/>
<evidence type="ECO:0000313" key="6">
    <source>
        <dbReference type="Proteomes" id="UP000070258"/>
    </source>
</evidence>